<dbReference type="Pfam" id="PF10544">
    <property type="entry name" value="T5orf172"/>
    <property type="match status" value="1"/>
</dbReference>
<dbReference type="InterPro" id="IPR018306">
    <property type="entry name" value="Phage_T5_Orf172_DNA-bd"/>
</dbReference>
<dbReference type="EMBL" id="FNGE01000027">
    <property type="protein sequence ID" value="SDL82464.1"/>
    <property type="molecule type" value="Genomic_DNA"/>
</dbReference>
<dbReference type="AlphaFoldDB" id="A0A1G9N7R7"/>
<dbReference type="OrthoDB" id="9811665at2"/>
<feature type="domain" description="Bacteriophage T5 Orf172 DNA-binding" evidence="1">
    <location>
        <begin position="39"/>
        <end position="117"/>
    </location>
</feature>
<evidence type="ECO:0000259" key="1">
    <source>
        <dbReference type="SMART" id="SM00974"/>
    </source>
</evidence>
<organism evidence="2 3">
    <name type="scientific">Paracoccus chinensis</name>
    <dbReference type="NCBI Taxonomy" id="525640"/>
    <lineage>
        <taxon>Bacteria</taxon>
        <taxon>Pseudomonadati</taxon>
        <taxon>Pseudomonadota</taxon>
        <taxon>Alphaproteobacteria</taxon>
        <taxon>Rhodobacterales</taxon>
        <taxon>Paracoccaceae</taxon>
        <taxon>Paracoccus</taxon>
    </lineage>
</organism>
<protein>
    <submittedName>
        <fullName evidence="2">T5orf172 domain-containing protein</fullName>
    </submittedName>
</protein>
<dbReference type="STRING" id="525640.SAMN04487971_1271"/>
<evidence type="ECO:0000313" key="2">
    <source>
        <dbReference type="EMBL" id="SDL82464.1"/>
    </source>
</evidence>
<dbReference type="Proteomes" id="UP000199555">
    <property type="component" value="Unassembled WGS sequence"/>
</dbReference>
<sequence length="244" mass="28145">MVQLHETSFERFSMVTSQLAPPASVLLSETEIVYVLVNEAMPGIVKIGRTNDLRRRLSELSRQSGVPAPFDVFYAARVRDMNRTEILMHQAFEDRRLLKKEFFRVSPEQARAALRLAEIEEITILAQQYAVVALNNEAEKQAVQAGRKRRESSRFSMLRIPPGSILEYRRDRTVTCTVFDDRHVTYDDDQISLSALTKVLIRELEGREWSSARGWDQWLYQGEVLTDIRNRLMPEVGIDGVEED</sequence>
<evidence type="ECO:0000313" key="3">
    <source>
        <dbReference type="Proteomes" id="UP000199555"/>
    </source>
</evidence>
<gene>
    <name evidence="2" type="ORF">SAMN04487971_1271</name>
</gene>
<name>A0A1G9N7R7_9RHOB</name>
<proteinExistence type="predicted"/>
<accession>A0A1G9N7R7</accession>
<reference evidence="3" key="1">
    <citation type="submission" date="2016-10" db="EMBL/GenBank/DDBJ databases">
        <authorList>
            <person name="Varghese N."/>
            <person name="Submissions S."/>
        </authorList>
    </citation>
    <scope>NUCLEOTIDE SEQUENCE [LARGE SCALE GENOMIC DNA]</scope>
    <source>
        <strain evidence="3">CGMCC 1.7655</strain>
    </source>
</reference>
<keyword evidence="3" id="KW-1185">Reference proteome</keyword>
<dbReference type="SMART" id="SM00974">
    <property type="entry name" value="T5orf172"/>
    <property type="match status" value="1"/>
</dbReference>